<dbReference type="Proteomes" id="UP000017836">
    <property type="component" value="Unassembled WGS sequence"/>
</dbReference>
<protein>
    <submittedName>
        <fullName evidence="2">Uncharacterized protein</fullName>
    </submittedName>
</protein>
<evidence type="ECO:0000313" key="2">
    <source>
        <dbReference type="EMBL" id="ERN18549.1"/>
    </source>
</evidence>
<proteinExistence type="predicted"/>
<name>U5D7X5_AMBTC</name>
<organism evidence="2 3">
    <name type="scientific">Amborella trichopoda</name>
    <dbReference type="NCBI Taxonomy" id="13333"/>
    <lineage>
        <taxon>Eukaryota</taxon>
        <taxon>Viridiplantae</taxon>
        <taxon>Streptophyta</taxon>
        <taxon>Embryophyta</taxon>
        <taxon>Tracheophyta</taxon>
        <taxon>Spermatophyta</taxon>
        <taxon>Magnoliopsida</taxon>
        <taxon>Amborellales</taxon>
        <taxon>Amborellaceae</taxon>
        <taxon>Amborella</taxon>
    </lineage>
</organism>
<dbReference type="InterPro" id="IPR007789">
    <property type="entry name" value="DUF688"/>
</dbReference>
<evidence type="ECO:0000313" key="3">
    <source>
        <dbReference type="Proteomes" id="UP000017836"/>
    </source>
</evidence>
<dbReference type="EMBL" id="KI392088">
    <property type="protein sequence ID" value="ERN18549.1"/>
    <property type="molecule type" value="Genomic_DNA"/>
</dbReference>
<dbReference type="Gramene" id="ERN18549">
    <property type="protein sequence ID" value="ERN18549"/>
    <property type="gene ID" value="AMTR_s00065p00098360"/>
</dbReference>
<keyword evidence="3" id="KW-1185">Reference proteome</keyword>
<dbReference type="Pfam" id="PF05097">
    <property type="entry name" value="DUF688"/>
    <property type="match status" value="1"/>
</dbReference>
<feature type="region of interest" description="Disordered" evidence="1">
    <location>
        <begin position="1"/>
        <end position="30"/>
    </location>
</feature>
<dbReference type="PANTHER" id="PTHR33696:SF3">
    <property type="entry name" value="FLZ-TYPE DOMAIN-CONTAINING PROTEIN"/>
    <property type="match status" value="1"/>
</dbReference>
<dbReference type="AlphaFoldDB" id="U5D7X5"/>
<dbReference type="HOGENOM" id="CLU_1391930_0_0_1"/>
<evidence type="ECO:0000256" key="1">
    <source>
        <dbReference type="SAM" id="MobiDB-lite"/>
    </source>
</evidence>
<gene>
    <name evidence="2" type="ORF">AMTR_s00065p00098360</name>
</gene>
<sequence>MRPFNSCEDNANRVHSLESPNSPGSVPFSWEHQPGVSKCPKVILANAPNLPPKLPPPPSRLSPIGQQPLELKCPTIVGHASKISLGVSPPAKECPRVVGHNIQIPLPPCPFQPIARVGSRKGLVMEDPFLAALVECTKSKGPFDSLKERKHGHLNKSRYLSLFSCKQSCGVREDSIVKVPSKVQFSGEKPTAEMGF</sequence>
<dbReference type="PANTHER" id="PTHR33696">
    <property type="entry name" value="T22J18.15-RELATED"/>
    <property type="match status" value="1"/>
</dbReference>
<accession>U5D7X5</accession>
<reference evidence="3" key="1">
    <citation type="journal article" date="2013" name="Science">
        <title>The Amborella genome and the evolution of flowering plants.</title>
        <authorList>
            <consortium name="Amborella Genome Project"/>
        </authorList>
    </citation>
    <scope>NUCLEOTIDE SEQUENCE [LARGE SCALE GENOMIC DNA]</scope>
</reference>